<keyword evidence="5" id="KW-0812">Transmembrane</keyword>
<evidence type="ECO:0000256" key="2">
    <source>
        <dbReference type="ARBA" id="ARBA00004141"/>
    </source>
</evidence>
<gene>
    <name evidence="14" type="ORF">F3Y22_tig00110505pilonHSYRG00138</name>
</gene>
<comment type="catalytic activity">
    <reaction evidence="1">
        <text>S-ubiquitinyl-[E2 ubiquitin-conjugating enzyme]-L-cysteine + [acceptor protein]-L-lysine = [E2 ubiquitin-conjugating enzyme]-L-cysteine + N(6)-ubiquitinyl-[acceptor protein]-L-lysine.</text>
        <dbReference type="EC" id="2.3.2.27"/>
    </reaction>
</comment>
<dbReference type="AlphaFoldDB" id="A0A6A3ACF3"/>
<dbReference type="Pfam" id="PF13639">
    <property type="entry name" value="zf-RING_2"/>
    <property type="match status" value="1"/>
</dbReference>
<evidence type="ECO:0000256" key="8">
    <source>
        <dbReference type="ARBA" id="ARBA00022786"/>
    </source>
</evidence>
<dbReference type="InterPro" id="IPR001841">
    <property type="entry name" value="Znf_RING"/>
</dbReference>
<evidence type="ECO:0000256" key="11">
    <source>
        <dbReference type="ARBA" id="ARBA00023136"/>
    </source>
</evidence>
<proteinExistence type="predicted"/>
<comment type="subcellular location">
    <subcellularLocation>
        <location evidence="2">Membrane</location>
        <topology evidence="2">Multi-pass membrane protein</topology>
    </subcellularLocation>
</comment>
<evidence type="ECO:0000313" key="15">
    <source>
        <dbReference type="Proteomes" id="UP000436088"/>
    </source>
</evidence>
<keyword evidence="6" id="KW-0479">Metal-binding</keyword>
<keyword evidence="9" id="KW-0862">Zinc</keyword>
<dbReference type="GO" id="GO:0008270">
    <property type="term" value="F:zinc ion binding"/>
    <property type="evidence" value="ECO:0007669"/>
    <property type="project" value="UniProtKB-KW"/>
</dbReference>
<evidence type="ECO:0000256" key="9">
    <source>
        <dbReference type="ARBA" id="ARBA00022833"/>
    </source>
</evidence>
<dbReference type="EC" id="2.3.2.27" evidence="3"/>
<dbReference type="Gene3D" id="3.30.40.10">
    <property type="entry name" value="Zinc/RING finger domain, C3HC4 (zinc finger)"/>
    <property type="match status" value="1"/>
</dbReference>
<accession>A0A6A3ACF3</accession>
<dbReference type="GO" id="GO:0061630">
    <property type="term" value="F:ubiquitin protein ligase activity"/>
    <property type="evidence" value="ECO:0007669"/>
    <property type="project" value="UniProtKB-EC"/>
</dbReference>
<dbReference type="GO" id="GO:0016567">
    <property type="term" value="P:protein ubiquitination"/>
    <property type="evidence" value="ECO:0007669"/>
    <property type="project" value="TreeGrafter"/>
</dbReference>
<evidence type="ECO:0000256" key="7">
    <source>
        <dbReference type="ARBA" id="ARBA00022771"/>
    </source>
</evidence>
<sequence length="247" mass="28171">MAVFLKRINMRDEHDERSAYCYIPPHNAYVFNVDLEVHRLSRSRNRGITTVEYLYDHLTCYREVLVSEEHGPDLLLPLIADKGVPLRSLRCVVVPDILSFARKVNCEPANSARPFITLSLQLVVEVNTGEDDGAAEMIAESLNTLRFNPASAPSIRGLKRFKWGNDDEDNNEDKDDVPLKERGLLEDLSSNKIKECRICLAEFSDGDETAVMPCKHVYHDVCIGEWLKINNMRPRSVDLRCQVDLLL</sequence>
<dbReference type="PANTHER" id="PTHR45977">
    <property type="entry name" value="TARGET OF ERK KINASE MPK-1"/>
    <property type="match status" value="1"/>
</dbReference>
<keyword evidence="10" id="KW-1133">Transmembrane helix</keyword>
<keyword evidence="15" id="KW-1185">Reference proteome</keyword>
<dbReference type="Proteomes" id="UP000436088">
    <property type="component" value="Unassembled WGS sequence"/>
</dbReference>
<dbReference type="SMART" id="SM00184">
    <property type="entry name" value="RING"/>
    <property type="match status" value="1"/>
</dbReference>
<dbReference type="GO" id="GO:0016020">
    <property type="term" value="C:membrane"/>
    <property type="evidence" value="ECO:0007669"/>
    <property type="project" value="UniProtKB-SubCell"/>
</dbReference>
<organism evidence="14 15">
    <name type="scientific">Hibiscus syriacus</name>
    <name type="common">Rose of Sharon</name>
    <dbReference type="NCBI Taxonomy" id="106335"/>
    <lineage>
        <taxon>Eukaryota</taxon>
        <taxon>Viridiplantae</taxon>
        <taxon>Streptophyta</taxon>
        <taxon>Embryophyta</taxon>
        <taxon>Tracheophyta</taxon>
        <taxon>Spermatophyta</taxon>
        <taxon>Magnoliopsida</taxon>
        <taxon>eudicotyledons</taxon>
        <taxon>Gunneridae</taxon>
        <taxon>Pentapetalae</taxon>
        <taxon>rosids</taxon>
        <taxon>malvids</taxon>
        <taxon>Malvales</taxon>
        <taxon>Malvaceae</taxon>
        <taxon>Malvoideae</taxon>
        <taxon>Hibiscus</taxon>
    </lineage>
</organism>
<reference evidence="14" key="1">
    <citation type="submission" date="2019-09" db="EMBL/GenBank/DDBJ databases">
        <title>Draft genome information of white flower Hibiscus syriacus.</title>
        <authorList>
            <person name="Kim Y.-M."/>
        </authorList>
    </citation>
    <scope>NUCLEOTIDE SEQUENCE [LARGE SCALE GENOMIC DNA]</scope>
    <source>
        <strain evidence="14">YM2019G1</strain>
    </source>
</reference>
<evidence type="ECO:0000256" key="1">
    <source>
        <dbReference type="ARBA" id="ARBA00000900"/>
    </source>
</evidence>
<comment type="caution">
    <text evidence="14">The sequence shown here is derived from an EMBL/GenBank/DDBJ whole genome shotgun (WGS) entry which is preliminary data.</text>
</comment>
<evidence type="ECO:0000256" key="6">
    <source>
        <dbReference type="ARBA" id="ARBA00022723"/>
    </source>
</evidence>
<dbReference type="PROSITE" id="PS50089">
    <property type="entry name" value="ZF_RING_2"/>
    <property type="match status" value="1"/>
</dbReference>
<dbReference type="SUPFAM" id="SSF57850">
    <property type="entry name" value="RING/U-box"/>
    <property type="match status" value="1"/>
</dbReference>
<keyword evidence="4" id="KW-0808">Transferase</keyword>
<evidence type="ECO:0000256" key="12">
    <source>
        <dbReference type="PROSITE-ProRule" id="PRU00175"/>
    </source>
</evidence>
<feature type="domain" description="RING-type" evidence="13">
    <location>
        <begin position="196"/>
        <end position="244"/>
    </location>
</feature>
<evidence type="ECO:0000259" key="13">
    <source>
        <dbReference type="PROSITE" id="PS50089"/>
    </source>
</evidence>
<dbReference type="InterPro" id="IPR013083">
    <property type="entry name" value="Znf_RING/FYVE/PHD"/>
</dbReference>
<keyword evidence="11" id="KW-0472">Membrane</keyword>
<evidence type="ECO:0000313" key="14">
    <source>
        <dbReference type="EMBL" id="KAE8701778.1"/>
    </source>
</evidence>
<keyword evidence="7 12" id="KW-0863">Zinc-finger</keyword>
<evidence type="ECO:0000256" key="10">
    <source>
        <dbReference type="ARBA" id="ARBA00022989"/>
    </source>
</evidence>
<protein>
    <recommendedName>
        <fullName evidence="3">RING-type E3 ubiquitin transferase</fullName>
        <ecNumber evidence="3">2.3.2.27</ecNumber>
    </recommendedName>
</protein>
<evidence type="ECO:0000256" key="4">
    <source>
        <dbReference type="ARBA" id="ARBA00022679"/>
    </source>
</evidence>
<dbReference type="PANTHER" id="PTHR45977:SF4">
    <property type="entry name" value="RING-TYPE DOMAIN-CONTAINING PROTEIN"/>
    <property type="match status" value="1"/>
</dbReference>
<dbReference type="GO" id="GO:0006511">
    <property type="term" value="P:ubiquitin-dependent protein catabolic process"/>
    <property type="evidence" value="ECO:0007669"/>
    <property type="project" value="TreeGrafter"/>
</dbReference>
<evidence type="ECO:0000256" key="3">
    <source>
        <dbReference type="ARBA" id="ARBA00012483"/>
    </source>
</evidence>
<name>A0A6A3ACF3_HIBSY</name>
<evidence type="ECO:0000256" key="5">
    <source>
        <dbReference type="ARBA" id="ARBA00022692"/>
    </source>
</evidence>
<dbReference type="EMBL" id="VEPZ02001014">
    <property type="protein sequence ID" value="KAE8701778.1"/>
    <property type="molecule type" value="Genomic_DNA"/>
</dbReference>
<keyword evidence="8" id="KW-0833">Ubl conjugation pathway</keyword>